<protein>
    <submittedName>
        <fullName evidence="1">Uncharacterized protein</fullName>
    </submittedName>
</protein>
<gene>
    <name evidence="1" type="ORF">AB8998_31515</name>
</gene>
<name>A0ABV4C9E9_9MYCO</name>
<comment type="caution">
    <text evidence="1">The sequence shown here is derived from an EMBL/GenBank/DDBJ whole genome shotgun (WGS) entry which is preliminary data.</text>
</comment>
<keyword evidence="2" id="KW-1185">Reference proteome</keyword>
<dbReference type="EMBL" id="JBGEDP010000003">
    <property type="protein sequence ID" value="MEY8019176.1"/>
    <property type="molecule type" value="Genomic_DNA"/>
</dbReference>
<organism evidence="1 2">
    <name type="scientific">Mycobacterium servetii</name>
    <dbReference type="NCBI Taxonomy" id="3237418"/>
    <lineage>
        <taxon>Bacteria</taxon>
        <taxon>Bacillati</taxon>
        <taxon>Actinomycetota</taxon>
        <taxon>Actinomycetes</taxon>
        <taxon>Mycobacteriales</taxon>
        <taxon>Mycobacteriaceae</taxon>
        <taxon>Mycobacterium</taxon>
    </lineage>
</organism>
<evidence type="ECO:0000313" key="2">
    <source>
        <dbReference type="Proteomes" id="UP001564760"/>
    </source>
</evidence>
<evidence type="ECO:0000313" key="1">
    <source>
        <dbReference type="EMBL" id="MEY8019176.1"/>
    </source>
</evidence>
<accession>A0ABV4C9E9</accession>
<reference evidence="1 2" key="1">
    <citation type="submission" date="2024-08" db="EMBL/GenBank/DDBJ databases">
        <title>Mycobacterium servetensis sp. nov., a novel rapid-growing mycobacterial species recovered from a human patient in Zaragoza, Spain.</title>
        <authorList>
            <person name="Tristancho-Baro A.I."/>
            <person name="Buenestado-Serrano S."/>
            <person name="Garcia De Viedma D."/>
            <person name="Milagro-Beamonte A."/>
            <person name="Burillo N."/>
            <person name="Sanz S."/>
            <person name="Lopez-Calleja A.I."/>
            <person name="Penas-Utrilla D."/>
            <person name="Guardingo M."/>
            <person name="Garcia M.J."/>
            <person name="Vinuelas-Bayon J."/>
        </authorList>
    </citation>
    <scope>NUCLEOTIDE SEQUENCE [LARGE SCALE GENOMIC DNA]</scope>
    <source>
        <strain evidence="2">HUMS_12744610</strain>
    </source>
</reference>
<dbReference type="Proteomes" id="UP001564760">
    <property type="component" value="Unassembled WGS sequence"/>
</dbReference>
<proteinExistence type="predicted"/>
<sequence>MRYSRSDLKARRSALSLWPQDIAPLLELSTSRYKAIEAGGHGYIGAYLVGELIRMEAFVAGETERLVAAACAQGTVVLQAVPDQDTFTVRYPAAHTRRDRNPYPVSLQHVAVGRAAAELRRRGRDVAVHRGDRAFELMAARLAVGLGRTETAQLLGLNVSSYADTERGLKPPRAALTDLQAVDDFIVDTAASLKVSAQGGVHTIWIIDDQQEFENQYPQARVQRPHNNAYPIWTLRIAAARRAHTLQATTGQPVLIAVDD</sequence>
<dbReference type="RefSeq" id="WP_369742201.1">
    <property type="nucleotide sequence ID" value="NZ_JBGEDP010000003.1"/>
</dbReference>